<dbReference type="Proteomes" id="UP000246740">
    <property type="component" value="Unassembled WGS sequence"/>
</dbReference>
<feature type="region of interest" description="Disordered" evidence="1">
    <location>
        <begin position="64"/>
        <end position="86"/>
    </location>
</feature>
<dbReference type="InParanoid" id="A0A317XJR2"/>
<evidence type="ECO:0000313" key="2">
    <source>
        <dbReference type="EMBL" id="PWY98543.1"/>
    </source>
</evidence>
<feature type="compositionally biased region" description="Acidic residues" evidence="1">
    <location>
        <begin position="77"/>
        <end position="86"/>
    </location>
</feature>
<sequence>MAVVSSSLACGFDLPNTVASKSDLALDPRKSLPDYRLEIYNLLQYLDEQQDKIEHALAQFSPQSRRLAGAKTSTHSEDEDEDDEEDDFVVVEDVNLAIRKKQLLNQLQQLWRSRETIRQRARDLNIRIDSLEHGRNAGLMSRVDLDNDKIASDELELGEEI</sequence>
<organism evidence="2 3">
    <name type="scientific">Testicularia cyperi</name>
    <dbReference type="NCBI Taxonomy" id="1882483"/>
    <lineage>
        <taxon>Eukaryota</taxon>
        <taxon>Fungi</taxon>
        <taxon>Dikarya</taxon>
        <taxon>Basidiomycota</taxon>
        <taxon>Ustilaginomycotina</taxon>
        <taxon>Ustilaginomycetes</taxon>
        <taxon>Ustilaginales</taxon>
        <taxon>Anthracoideaceae</taxon>
        <taxon>Testicularia</taxon>
    </lineage>
</organism>
<dbReference type="EMBL" id="KZ819198">
    <property type="protein sequence ID" value="PWY98543.1"/>
    <property type="molecule type" value="Genomic_DNA"/>
</dbReference>
<proteinExistence type="predicted"/>
<reference evidence="2 3" key="1">
    <citation type="journal article" date="2018" name="Mol. Biol. Evol.">
        <title>Broad Genomic Sampling Reveals a Smut Pathogenic Ancestry of the Fungal Clade Ustilaginomycotina.</title>
        <authorList>
            <person name="Kijpornyongpan T."/>
            <person name="Mondo S.J."/>
            <person name="Barry K."/>
            <person name="Sandor L."/>
            <person name="Lee J."/>
            <person name="Lipzen A."/>
            <person name="Pangilinan J."/>
            <person name="LaButti K."/>
            <person name="Hainaut M."/>
            <person name="Henrissat B."/>
            <person name="Grigoriev I.V."/>
            <person name="Spatafora J.W."/>
            <person name="Aime M.C."/>
        </authorList>
    </citation>
    <scope>NUCLEOTIDE SEQUENCE [LARGE SCALE GENOMIC DNA]</scope>
    <source>
        <strain evidence="2 3">MCA 3645</strain>
    </source>
</reference>
<accession>A0A317XJR2</accession>
<keyword evidence="3" id="KW-1185">Reference proteome</keyword>
<dbReference type="AlphaFoldDB" id="A0A317XJR2"/>
<name>A0A317XJR2_9BASI</name>
<protein>
    <submittedName>
        <fullName evidence="2">Uncharacterized protein</fullName>
    </submittedName>
</protein>
<gene>
    <name evidence="2" type="ORF">BCV70DRAFT_201861</name>
</gene>
<dbReference type="OrthoDB" id="2552302at2759"/>
<evidence type="ECO:0000313" key="3">
    <source>
        <dbReference type="Proteomes" id="UP000246740"/>
    </source>
</evidence>
<evidence type="ECO:0000256" key="1">
    <source>
        <dbReference type="SAM" id="MobiDB-lite"/>
    </source>
</evidence>